<dbReference type="EMBL" id="GL732582">
    <property type="protein sequence ID" value="EFX74645.1"/>
    <property type="molecule type" value="Genomic_DNA"/>
</dbReference>
<gene>
    <name evidence="2" type="ORF">DAPPUDRAFT_251635</name>
</gene>
<dbReference type="OrthoDB" id="5971311at2759"/>
<organism evidence="2 3">
    <name type="scientific">Daphnia pulex</name>
    <name type="common">Water flea</name>
    <dbReference type="NCBI Taxonomy" id="6669"/>
    <lineage>
        <taxon>Eukaryota</taxon>
        <taxon>Metazoa</taxon>
        <taxon>Ecdysozoa</taxon>
        <taxon>Arthropoda</taxon>
        <taxon>Crustacea</taxon>
        <taxon>Branchiopoda</taxon>
        <taxon>Diplostraca</taxon>
        <taxon>Cladocera</taxon>
        <taxon>Anomopoda</taxon>
        <taxon>Daphniidae</taxon>
        <taxon>Daphnia</taxon>
    </lineage>
</organism>
<proteinExistence type="predicted"/>
<evidence type="ECO:0000256" key="1">
    <source>
        <dbReference type="SAM" id="MobiDB-lite"/>
    </source>
</evidence>
<evidence type="ECO:0000313" key="3">
    <source>
        <dbReference type="Proteomes" id="UP000000305"/>
    </source>
</evidence>
<feature type="compositionally biased region" description="Basic and acidic residues" evidence="1">
    <location>
        <begin position="164"/>
        <end position="173"/>
    </location>
</feature>
<reference evidence="2 3" key="1">
    <citation type="journal article" date="2011" name="Science">
        <title>The ecoresponsive genome of Daphnia pulex.</title>
        <authorList>
            <person name="Colbourne J.K."/>
            <person name="Pfrender M.E."/>
            <person name="Gilbert D."/>
            <person name="Thomas W.K."/>
            <person name="Tucker A."/>
            <person name="Oakley T.H."/>
            <person name="Tokishita S."/>
            <person name="Aerts A."/>
            <person name="Arnold G.J."/>
            <person name="Basu M.K."/>
            <person name="Bauer D.J."/>
            <person name="Caceres C.E."/>
            <person name="Carmel L."/>
            <person name="Casola C."/>
            <person name="Choi J.H."/>
            <person name="Detter J.C."/>
            <person name="Dong Q."/>
            <person name="Dusheyko S."/>
            <person name="Eads B.D."/>
            <person name="Frohlich T."/>
            <person name="Geiler-Samerotte K.A."/>
            <person name="Gerlach D."/>
            <person name="Hatcher P."/>
            <person name="Jogdeo S."/>
            <person name="Krijgsveld J."/>
            <person name="Kriventseva E.V."/>
            <person name="Kultz D."/>
            <person name="Laforsch C."/>
            <person name="Lindquist E."/>
            <person name="Lopez J."/>
            <person name="Manak J.R."/>
            <person name="Muller J."/>
            <person name="Pangilinan J."/>
            <person name="Patwardhan R.P."/>
            <person name="Pitluck S."/>
            <person name="Pritham E.J."/>
            <person name="Rechtsteiner A."/>
            <person name="Rho M."/>
            <person name="Rogozin I.B."/>
            <person name="Sakarya O."/>
            <person name="Salamov A."/>
            <person name="Schaack S."/>
            <person name="Shapiro H."/>
            <person name="Shiga Y."/>
            <person name="Skalitzky C."/>
            <person name="Smith Z."/>
            <person name="Souvorov A."/>
            <person name="Sung W."/>
            <person name="Tang Z."/>
            <person name="Tsuchiya D."/>
            <person name="Tu H."/>
            <person name="Vos H."/>
            <person name="Wang M."/>
            <person name="Wolf Y.I."/>
            <person name="Yamagata H."/>
            <person name="Yamada T."/>
            <person name="Ye Y."/>
            <person name="Shaw J.R."/>
            <person name="Andrews J."/>
            <person name="Crease T.J."/>
            <person name="Tang H."/>
            <person name="Lucas S.M."/>
            <person name="Robertson H.M."/>
            <person name="Bork P."/>
            <person name="Koonin E.V."/>
            <person name="Zdobnov E.M."/>
            <person name="Grigoriev I.V."/>
            <person name="Lynch M."/>
            <person name="Boore J.L."/>
        </authorList>
    </citation>
    <scope>NUCLEOTIDE SEQUENCE [LARGE SCALE GENOMIC DNA]</scope>
</reference>
<dbReference type="Proteomes" id="UP000000305">
    <property type="component" value="Unassembled WGS sequence"/>
</dbReference>
<dbReference type="AlphaFoldDB" id="E9H0T6"/>
<dbReference type="HOGENOM" id="CLU_892152_0_0_1"/>
<dbReference type="PhylomeDB" id="E9H0T6"/>
<dbReference type="KEGG" id="dpx:DAPPUDRAFT_251635"/>
<feature type="region of interest" description="Disordered" evidence="1">
    <location>
        <begin position="162"/>
        <end position="183"/>
    </location>
</feature>
<dbReference type="PANTHER" id="PTHR33099:SF7">
    <property type="entry name" value="MYND-TYPE DOMAIN-CONTAINING PROTEIN"/>
    <property type="match status" value="1"/>
</dbReference>
<dbReference type="Gene3D" id="2.60.120.620">
    <property type="entry name" value="q2cbj1_9rhob like domain"/>
    <property type="match status" value="1"/>
</dbReference>
<sequence>MDASKLTSTIINDLKLLSMVMHHLDLPSDLMNVQANLHQLILYESDGHYQRISESQKEFGSFGTLILQVPVEGGHEGGRFKVQYRGKEQVFDNHQDSDRCFYASLFYGNCQHLMEPITKGAKLTLVFDLVWTNAKIIVPQDFTVFLTALKNIKGSLPTWINNRNGDKQNKNSRNEMLPNDPDVSFTSEALTVAAWSSENHSTEKLDSNSLLLEAEENNFEIVSTEGATSKLSENCNDNHHDQIQQQTSLGVSIQDGVCTTGVNACNEDQDENQEEEDSEKNMSKMTSRFVDSKEKIRNWRNFCNVVVSSTHI</sequence>
<keyword evidence="3" id="KW-1185">Reference proteome</keyword>
<dbReference type="InParanoid" id="E9H0T6"/>
<protein>
    <recommendedName>
        <fullName evidence="4">Fe2OG dioxygenase domain-containing protein</fullName>
    </recommendedName>
</protein>
<dbReference type="eggNOG" id="ENOG502QWAB">
    <property type="taxonomic scope" value="Eukaryota"/>
</dbReference>
<dbReference type="PANTHER" id="PTHR33099">
    <property type="entry name" value="FE2OG DIOXYGENASE DOMAIN-CONTAINING PROTEIN"/>
    <property type="match status" value="1"/>
</dbReference>
<evidence type="ECO:0008006" key="4">
    <source>
        <dbReference type="Google" id="ProtNLM"/>
    </source>
</evidence>
<evidence type="ECO:0000313" key="2">
    <source>
        <dbReference type="EMBL" id="EFX74645.1"/>
    </source>
</evidence>
<accession>E9H0T6</accession>
<name>E9H0T6_DAPPU</name>